<dbReference type="EMBL" id="JAGGLB010000002">
    <property type="protein sequence ID" value="MBP1988999.1"/>
    <property type="molecule type" value="Genomic_DNA"/>
</dbReference>
<reference evidence="1 2" key="1">
    <citation type="submission" date="2021-03" db="EMBL/GenBank/DDBJ databases">
        <title>Genomic Encyclopedia of Type Strains, Phase IV (KMG-IV): sequencing the most valuable type-strain genomes for metagenomic binning, comparative biology and taxonomic classification.</title>
        <authorList>
            <person name="Goeker M."/>
        </authorList>
    </citation>
    <scope>NUCLEOTIDE SEQUENCE [LARGE SCALE GENOMIC DNA]</scope>
    <source>
        <strain evidence="1 2">DSM 26048</strain>
    </source>
</reference>
<accession>A0ABS4IN86</accession>
<name>A0ABS4IN86_9BACL</name>
<comment type="caution">
    <text evidence="1">The sequence shown here is derived from an EMBL/GenBank/DDBJ whole genome shotgun (WGS) entry which is preliminary data.</text>
</comment>
<evidence type="ECO:0000313" key="2">
    <source>
        <dbReference type="Proteomes" id="UP001519287"/>
    </source>
</evidence>
<organism evidence="1 2">
    <name type="scientific">Paenibacillus eucommiae</name>
    <dbReference type="NCBI Taxonomy" id="1355755"/>
    <lineage>
        <taxon>Bacteria</taxon>
        <taxon>Bacillati</taxon>
        <taxon>Bacillota</taxon>
        <taxon>Bacilli</taxon>
        <taxon>Bacillales</taxon>
        <taxon>Paenibacillaceae</taxon>
        <taxon>Paenibacillus</taxon>
    </lineage>
</organism>
<sequence>MAYDPQVVDAKIVSDNKKNGLFEVVVSLKDRNQCRLIFERDPQTGVGAVTNINRLMKEPCPICRKDYLCDCLDSYMEGIADQSLKFIKP</sequence>
<proteinExistence type="predicted"/>
<gene>
    <name evidence="1" type="ORF">J2Z66_000594</name>
</gene>
<keyword evidence="2" id="KW-1185">Reference proteome</keyword>
<dbReference type="RefSeq" id="WP_209969776.1">
    <property type="nucleotide sequence ID" value="NZ_JAGGLB010000002.1"/>
</dbReference>
<dbReference type="Proteomes" id="UP001519287">
    <property type="component" value="Unassembled WGS sequence"/>
</dbReference>
<evidence type="ECO:0000313" key="1">
    <source>
        <dbReference type="EMBL" id="MBP1988999.1"/>
    </source>
</evidence>
<protein>
    <submittedName>
        <fullName evidence="1">Uncharacterized protein</fullName>
    </submittedName>
</protein>